<dbReference type="Proteomes" id="UP000238762">
    <property type="component" value="Unassembled WGS sequence"/>
</dbReference>
<keyword evidence="2" id="KW-1185">Reference proteome</keyword>
<dbReference type="EMBL" id="PVWJ01000155">
    <property type="protein sequence ID" value="PSB00830.1"/>
    <property type="molecule type" value="Genomic_DNA"/>
</dbReference>
<reference evidence="1 2" key="2">
    <citation type="submission" date="2018-03" db="EMBL/GenBank/DDBJ databases">
        <title>The ancient ancestry and fast evolution of plastids.</title>
        <authorList>
            <person name="Moore K.R."/>
            <person name="Magnabosco C."/>
            <person name="Momper L."/>
            <person name="Gold D.A."/>
            <person name="Bosak T."/>
            <person name="Fournier G.P."/>
        </authorList>
    </citation>
    <scope>NUCLEOTIDE SEQUENCE [LARGE SCALE GENOMIC DNA]</scope>
    <source>
        <strain evidence="1 2">CCAP 1448/3</strain>
    </source>
</reference>
<sequence length="97" mass="11383">MLNQVRKFINSRAPSWLTQEIRLFSPTKPLNKVEVIEPLKGVTNTPHWKRIKTVYQALDNAQNEGIVKYTDLIKYVKNETSKGCSRKLIAKWKRQQE</sequence>
<evidence type="ECO:0000313" key="2">
    <source>
        <dbReference type="Proteomes" id="UP000238762"/>
    </source>
</evidence>
<reference evidence="1 2" key="1">
    <citation type="submission" date="2018-02" db="EMBL/GenBank/DDBJ databases">
        <authorList>
            <person name="Cohen D.B."/>
            <person name="Kent A.D."/>
        </authorList>
    </citation>
    <scope>NUCLEOTIDE SEQUENCE [LARGE SCALE GENOMIC DNA]</scope>
    <source>
        <strain evidence="1 2">CCAP 1448/3</strain>
    </source>
</reference>
<gene>
    <name evidence="1" type="ORF">C7B64_21395</name>
</gene>
<proteinExistence type="predicted"/>
<evidence type="ECO:0000313" key="1">
    <source>
        <dbReference type="EMBL" id="PSB00830.1"/>
    </source>
</evidence>
<protein>
    <submittedName>
        <fullName evidence="1">Uncharacterized protein</fullName>
    </submittedName>
</protein>
<dbReference type="OrthoDB" id="574713at2"/>
<dbReference type="RefSeq" id="WP_106291197.1">
    <property type="nucleotide sequence ID" value="NZ_CAWNTC010000194.1"/>
</dbReference>
<accession>A0A2T1BXU3</accession>
<comment type="caution">
    <text evidence="1">The sequence shown here is derived from an EMBL/GenBank/DDBJ whole genome shotgun (WGS) entry which is preliminary data.</text>
</comment>
<name>A0A2T1BXU3_9CYAN</name>
<dbReference type="AlphaFoldDB" id="A0A2T1BXU3"/>
<organism evidence="1 2">
    <name type="scientific">Merismopedia glauca CCAP 1448/3</name>
    <dbReference type="NCBI Taxonomy" id="1296344"/>
    <lineage>
        <taxon>Bacteria</taxon>
        <taxon>Bacillati</taxon>
        <taxon>Cyanobacteriota</taxon>
        <taxon>Cyanophyceae</taxon>
        <taxon>Synechococcales</taxon>
        <taxon>Merismopediaceae</taxon>
        <taxon>Merismopedia</taxon>
    </lineage>
</organism>